<dbReference type="SUPFAM" id="SSF64307">
    <property type="entry name" value="SirA-like"/>
    <property type="match status" value="1"/>
</dbReference>
<dbReference type="OrthoDB" id="9801500at2"/>
<evidence type="ECO:0000313" key="2">
    <source>
        <dbReference type="EMBL" id="SES81387.1"/>
    </source>
</evidence>
<proteinExistence type="predicted"/>
<reference evidence="3" key="1">
    <citation type="submission" date="2016-10" db="EMBL/GenBank/DDBJ databases">
        <authorList>
            <person name="Varghese N."/>
            <person name="Submissions S."/>
        </authorList>
    </citation>
    <scope>NUCLEOTIDE SEQUENCE [LARGE SCALE GENOMIC DNA]</scope>
    <source>
        <strain evidence="3">DSM 13577</strain>
    </source>
</reference>
<dbReference type="InterPro" id="IPR001455">
    <property type="entry name" value="TusA-like"/>
</dbReference>
<evidence type="ECO:0000313" key="3">
    <source>
        <dbReference type="Proteomes" id="UP000243819"/>
    </source>
</evidence>
<dbReference type="EMBL" id="FOIF01000009">
    <property type="protein sequence ID" value="SES81387.1"/>
    <property type="molecule type" value="Genomic_DNA"/>
</dbReference>
<dbReference type="InterPro" id="IPR036868">
    <property type="entry name" value="TusA-like_sf"/>
</dbReference>
<dbReference type="Proteomes" id="UP000243819">
    <property type="component" value="Unassembled WGS sequence"/>
</dbReference>
<feature type="domain" description="UPF0033" evidence="1">
    <location>
        <begin position="3"/>
        <end position="67"/>
    </location>
</feature>
<dbReference type="SUPFAM" id="SSF75169">
    <property type="entry name" value="DsrEFH-like"/>
    <property type="match status" value="1"/>
</dbReference>
<dbReference type="InterPro" id="IPR027396">
    <property type="entry name" value="DsrEFH-like"/>
</dbReference>
<keyword evidence="3" id="KW-1185">Reference proteome</keyword>
<sequence>MQIVDNSKLTCPQPVINTKKAIEQGLPVKSIVDNDVAKENVLKLCSKLGLQTEVIESGGKFEIIISKGGEELQIKGGDLQGTYLIKTRYLGYGDDKLGEGLMKAFIYTLAQREVAPKRIMLVNSGVFLALKGSQTVEDLKIMEGKGTEILSCGTCLDFYNVKEQLAVGTITNMYDIVENLTDDKTITI</sequence>
<dbReference type="Pfam" id="PF01206">
    <property type="entry name" value="TusA"/>
    <property type="match status" value="1"/>
</dbReference>
<dbReference type="AlphaFoldDB" id="A0A1H9ZIF7"/>
<dbReference type="RefSeq" id="WP_091349533.1">
    <property type="nucleotide sequence ID" value="NZ_FOIF01000009.1"/>
</dbReference>
<gene>
    <name evidence="2" type="ORF">SAMN03080614_100959</name>
</gene>
<dbReference type="NCBIfam" id="TIGR03527">
    <property type="entry name" value="selenium_YedF"/>
    <property type="match status" value="1"/>
</dbReference>
<organism evidence="2 3">
    <name type="scientific">Anaerobranca gottschalkii DSM 13577</name>
    <dbReference type="NCBI Taxonomy" id="1120990"/>
    <lineage>
        <taxon>Bacteria</taxon>
        <taxon>Bacillati</taxon>
        <taxon>Bacillota</taxon>
        <taxon>Clostridia</taxon>
        <taxon>Eubacteriales</taxon>
        <taxon>Proteinivoracaceae</taxon>
        <taxon>Anaerobranca</taxon>
    </lineage>
</organism>
<accession>A0A1H9ZIF7</accession>
<protein>
    <submittedName>
        <fullName evidence="2">Selenium metabolism protein YedF</fullName>
    </submittedName>
</protein>
<dbReference type="Gene3D" id="3.30.110.40">
    <property type="entry name" value="TusA-like domain"/>
    <property type="match status" value="1"/>
</dbReference>
<evidence type="ECO:0000259" key="1">
    <source>
        <dbReference type="Pfam" id="PF01206"/>
    </source>
</evidence>
<dbReference type="InterPro" id="IPR019870">
    <property type="entry name" value="Se_metab_YedF"/>
</dbReference>
<name>A0A1H9ZIF7_9FIRM</name>
<dbReference type="STRING" id="1120990.SAMN03080614_100959"/>